<feature type="domain" description="Copper acquisition factor BIM1-like" evidence="10">
    <location>
        <begin position="17"/>
        <end position="165"/>
    </location>
</feature>
<dbReference type="EMBL" id="MU150452">
    <property type="protein sequence ID" value="KAF9456152.1"/>
    <property type="molecule type" value="Genomic_DNA"/>
</dbReference>
<feature type="compositionally biased region" description="Basic and acidic residues" evidence="8">
    <location>
        <begin position="164"/>
        <end position="173"/>
    </location>
</feature>
<keyword evidence="6" id="KW-0325">Glycoprotein</keyword>
<feature type="region of interest" description="Disordered" evidence="8">
    <location>
        <begin position="158"/>
        <end position="180"/>
    </location>
</feature>
<evidence type="ECO:0000313" key="11">
    <source>
        <dbReference type="EMBL" id="KAF9456152.1"/>
    </source>
</evidence>
<evidence type="ECO:0000256" key="6">
    <source>
        <dbReference type="ARBA" id="ARBA00023180"/>
    </source>
</evidence>
<evidence type="ECO:0000256" key="1">
    <source>
        <dbReference type="ARBA" id="ARBA00004609"/>
    </source>
</evidence>
<reference evidence="11" key="1">
    <citation type="submission" date="2020-11" db="EMBL/GenBank/DDBJ databases">
        <authorList>
            <consortium name="DOE Joint Genome Institute"/>
            <person name="Ahrendt S."/>
            <person name="Riley R."/>
            <person name="Andreopoulos W."/>
            <person name="Labutti K."/>
            <person name="Pangilinan J."/>
            <person name="Ruiz-Duenas F.J."/>
            <person name="Barrasa J.M."/>
            <person name="Sanchez-Garcia M."/>
            <person name="Camarero S."/>
            <person name="Miyauchi S."/>
            <person name="Serrano A."/>
            <person name="Linde D."/>
            <person name="Babiker R."/>
            <person name="Drula E."/>
            <person name="Ayuso-Fernandez I."/>
            <person name="Pacheco R."/>
            <person name="Padilla G."/>
            <person name="Ferreira P."/>
            <person name="Barriuso J."/>
            <person name="Kellner H."/>
            <person name="Castanera R."/>
            <person name="Alfaro M."/>
            <person name="Ramirez L."/>
            <person name="Pisabarro A.G."/>
            <person name="Kuo A."/>
            <person name="Tritt A."/>
            <person name="Lipzen A."/>
            <person name="He G."/>
            <person name="Yan M."/>
            <person name="Ng V."/>
            <person name="Cullen D."/>
            <person name="Martin F."/>
            <person name="Rosso M.-N."/>
            <person name="Henrissat B."/>
            <person name="Hibbett D."/>
            <person name="Martinez A.T."/>
            <person name="Grigoriev I.V."/>
        </authorList>
    </citation>
    <scope>NUCLEOTIDE SEQUENCE</scope>
    <source>
        <strain evidence="11">CBS 247.69</strain>
    </source>
</reference>
<organism evidence="11 12">
    <name type="scientific">Collybia nuda</name>
    <dbReference type="NCBI Taxonomy" id="64659"/>
    <lineage>
        <taxon>Eukaryota</taxon>
        <taxon>Fungi</taxon>
        <taxon>Dikarya</taxon>
        <taxon>Basidiomycota</taxon>
        <taxon>Agaricomycotina</taxon>
        <taxon>Agaricomycetes</taxon>
        <taxon>Agaricomycetidae</taxon>
        <taxon>Agaricales</taxon>
        <taxon>Tricholomatineae</taxon>
        <taxon>Clitocybaceae</taxon>
        <taxon>Collybia</taxon>
    </lineage>
</organism>
<keyword evidence="12" id="KW-1185">Reference proteome</keyword>
<keyword evidence="2" id="KW-1003">Cell membrane</keyword>
<dbReference type="Pfam" id="PF20238">
    <property type="entry name" value="BIM1-like_dom"/>
    <property type="match status" value="1"/>
</dbReference>
<dbReference type="GO" id="GO:0098552">
    <property type="term" value="C:side of membrane"/>
    <property type="evidence" value="ECO:0007669"/>
    <property type="project" value="UniProtKB-KW"/>
</dbReference>
<keyword evidence="5" id="KW-0472">Membrane</keyword>
<evidence type="ECO:0000256" key="3">
    <source>
        <dbReference type="ARBA" id="ARBA00022622"/>
    </source>
</evidence>
<evidence type="ECO:0000313" key="12">
    <source>
        <dbReference type="Proteomes" id="UP000807353"/>
    </source>
</evidence>
<accession>A0A9P5XR55</accession>
<evidence type="ECO:0000256" key="4">
    <source>
        <dbReference type="ARBA" id="ARBA00022729"/>
    </source>
</evidence>
<dbReference type="GO" id="GO:0005886">
    <property type="term" value="C:plasma membrane"/>
    <property type="evidence" value="ECO:0007669"/>
    <property type="project" value="UniProtKB-SubCell"/>
</dbReference>
<evidence type="ECO:0000256" key="9">
    <source>
        <dbReference type="SAM" id="SignalP"/>
    </source>
</evidence>
<dbReference type="InterPro" id="IPR046530">
    <property type="entry name" value="BIM1-like_dom"/>
</dbReference>
<evidence type="ECO:0000256" key="8">
    <source>
        <dbReference type="SAM" id="MobiDB-lite"/>
    </source>
</evidence>
<keyword evidence="7" id="KW-0449">Lipoprotein</keyword>
<evidence type="ECO:0000256" key="7">
    <source>
        <dbReference type="ARBA" id="ARBA00023288"/>
    </source>
</evidence>
<sequence length="205" mass="21497">MRFSIVAVVACLAGVTNAHFRLNYPEPRGAFVADDEPKFCGGHDNAVNNRTTFPLSDGFFTIKAGHPGWTAGVIISTVQNPTSFDNFTVNGEQQLVKGYAKEDAAGTFCIPLNISAANIPGVKEGSNVTIQVVFEGGDGNLYQCADLTLSNNATISSNSTCKNETSDHGHGSDAPKPSQTAGSVQNLAGYTGLFMGFGSMALLLL</sequence>
<name>A0A9P5XR55_9AGAR</name>
<keyword evidence="4 9" id="KW-0732">Signal</keyword>
<dbReference type="Proteomes" id="UP000807353">
    <property type="component" value="Unassembled WGS sequence"/>
</dbReference>
<dbReference type="AlphaFoldDB" id="A0A9P5XR55"/>
<dbReference type="OrthoDB" id="2146436at2759"/>
<dbReference type="PANTHER" id="PTHR34992">
    <property type="entry name" value="HYPHAL ANASTAMOSIS-7 PROTEIN"/>
    <property type="match status" value="1"/>
</dbReference>
<comment type="caution">
    <text evidence="11">The sequence shown here is derived from an EMBL/GenBank/DDBJ whole genome shotgun (WGS) entry which is preliminary data.</text>
</comment>
<keyword evidence="3" id="KW-0336">GPI-anchor</keyword>
<feature type="chain" id="PRO_5040113884" description="Copper acquisition factor BIM1-like domain-containing protein" evidence="9">
    <location>
        <begin position="19"/>
        <end position="205"/>
    </location>
</feature>
<dbReference type="InterPro" id="IPR046936">
    <property type="entry name" value="BIM1-like"/>
</dbReference>
<comment type="subcellular location">
    <subcellularLocation>
        <location evidence="1">Cell membrane</location>
        <topology evidence="1">Lipid-anchor</topology>
        <topology evidence="1">GPI-anchor</topology>
    </subcellularLocation>
</comment>
<dbReference type="CDD" id="cd21176">
    <property type="entry name" value="LPMO_auxiliary-like"/>
    <property type="match status" value="1"/>
</dbReference>
<gene>
    <name evidence="11" type="ORF">BDZ94DRAFT_1315425</name>
</gene>
<evidence type="ECO:0000256" key="2">
    <source>
        <dbReference type="ARBA" id="ARBA00022475"/>
    </source>
</evidence>
<proteinExistence type="predicted"/>
<evidence type="ECO:0000256" key="5">
    <source>
        <dbReference type="ARBA" id="ARBA00023136"/>
    </source>
</evidence>
<protein>
    <recommendedName>
        <fullName evidence="10">Copper acquisition factor BIM1-like domain-containing protein</fullName>
    </recommendedName>
</protein>
<feature type="signal peptide" evidence="9">
    <location>
        <begin position="1"/>
        <end position="18"/>
    </location>
</feature>
<evidence type="ECO:0000259" key="10">
    <source>
        <dbReference type="Pfam" id="PF20238"/>
    </source>
</evidence>